<feature type="domain" description="Amidase" evidence="1">
    <location>
        <begin position="30"/>
        <end position="329"/>
    </location>
</feature>
<dbReference type="PANTHER" id="PTHR42678:SF11">
    <property type="entry name" value="AMIDASE FAMILY PROTEIN"/>
    <property type="match status" value="1"/>
</dbReference>
<comment type="caution">
    <text evidence="2">The sequence shown here is derived from an EMBL/GenBank/DDBJ whole genome shotgun (WGS) entry which is preliminary data.</text>
</comment>
<organism evidence="2 3">
    <name type="scientific">Cyphellophora attinorum</name>
    <dbReference type="NCBI Taxonomy" id="1664694"/>
    <lineage>
        <taxon>Eukaryota</taxon>
        <taxon>Fungi</taxon>
        <taxon>Dikarya</taxon>
        <taxon>Ascomycota</taxon>
        <taxon>Pezizomycotina</taxon>
        <taxon>Eurotiomycetes</taxon>
        <taxon>Chaetothyriomycetidae</taxon>
        <taxon>Chaetothyriales</taxon>
        <taxon>Cyphellophoraceae</taxon>
        <taxon>Cyphellophora</taxon>
    </lineage>
</organism>
<sequence length="676" mass="73974">MGSMQERSIVEATISDLASYLQDGRTTAVDLVTAYLLRIATYDTRNTCLNSVPLLNPDVFEDAAASDRRRAAGQARALEGIPFTVKDSYKVKGMTVGSGSEAFENLVANEDAFTVKALREAGAILIGKTNMCPMAFGGMLRGVYGRAESPYNSKYLAAAFASGSSNGSGVATAASFAAFGMGEETVSSGRSPASNNALVAYTPSRGLISIRGNWPLYPTCDVVVPHTRTMDDLAAILDVLTREDEKSVGDFWRDQPFVKLEQKLARRATSYATIKDRDFLRGKRLAVPAMYIGEPSTGRAVYVSDAVKSLWSTAKAELEQLGATVEVVEDFPVMRLYEDPSSHWPSNYPGEARLPNDWNTIERGTLIAHAWDDFLRVNDDSNFPNLAAADWKKIFPQLPQDDPQMMFSEVKNAVHWSKLASYVETNETCHEPGKSKMFSIPNLERAIKALETMRKRLFEDWMTQNGYDFVVFPAAGDVGYAESDVDIELARHTWRNGVQYSNGNRCLCHLGIPSITVPMGILKDRRMPMGLTILAKAYDDSELLKAGYCFEQSGQRRALPPLTPPIRSDVVADARAQPPTAAPALSVDICEATKGFSNKAVLSLEGHIGITDQSPPGDNLPTLQVFVDGIEMSANGVNLSHAHDTAWHFIGQWTVSRPPAQDKRNSVSVELQGTVL</sequence>
<reference evidence="2 3" key="1">
    <citation type="submission" date="2015-06" db="EMBL/GenBank/DDBJ databases">
        <title>Draft genome of the ant-associated black yeast Phialophora attae CBS 131958.</title>
        <authorList>
            <person name="Moreno L.F."/>
            <person name="Stielow B.J."/>
            <person name="de Hoog S."/>
            <person name="Vicente V.A."/>
            <person name="Weiss V.A."/>
            <person name="de Vries M."/>
            <person name="Cruz L.M."/>
            <person name="Souza E.M."/>
        </authorList>
    </citation>
    <scope>NUCLEOTIDE SEQUENCE [LARGE SCALE GENOMIC DNA]</scope>
    <source>
        <strain evidence="2 3">CBS 131958</strain>
    </source>
</reference>
<dbReference type="InterPro" id="IPR036928">
    <property type="entry name" value="AS_sf"/>
</dbReference>
<accession>A0A0N1P2H1</accession>
<dbReference type="NCBIfam" id="NF005127">
    <property type="entry name" value="PRK06565.1"/>
    <property type="match status" value="1"/>
</dbReference>
<dbReference type="Proteomes" id="UP000038010">
    <property type="component" value="Unassembled WGS sequence"/>
</dbReference>
<evidence type="ECO:0000313" key="3">
    <source>
        <dbReference type="Proteomes" id="UP000038010"/>
    </source>
</evidence>
<dbReference type="AlphaFoldDB" id="A0A0N1P2H1"/>
<dbReference type="STRING" id="1664694.A0A0N1P2H1"/>
<dbReference type="VEuPathDB" id="FungiDB:AB675_861"/>
<dbReference type="RefSeq" id="XP_018005828.1">
    <property type="nucleotide sequence ID" value="XM_018149080.1"/>
</dbReference>
<evidence type="ECO:0000259" key="1">
    <source>
        <dbReference type="Pfam" id="PF01425"/>
    </source>
</evidence>
<dbReference type="EMBL" id="LFJN01000001">
    <property type="protein sequence ID" value="KPI45865.1"/>
    <property type="molecule type" value="Genomic_DNA"/>
</dbReference>
<dbReference type="InterPro" id="IPR023631">
    <property type="entry name" value="Amidase_dom"/>
</dbReference>
<dbReference type="Pfam" id="PF01425">
    <property type="entry name" value="Amidase"/>
    <property type="match status" value="1"/>
</dbReference>
<protein>
    <submittedName>
        <fullName evidence="2">Glutamyl-tRNA(Gln) amidotransferase subunit A</fullName>
    </submittedName>
</protein>
<dbReference type="PANTHER" id="PTHR42678">
    <property type="entry name" value="AMIDASE"/>
    <property type="match status" value="1"/>
</dbReference>
<gene>
    <name evidence="2" type="ORF">AB675_861</name>
</gene>
<evidence type="ECO:0000313" key="2">
    <source>
        <dbReference type="EMBL" id="KPI45865.1"/>
    </source>
</evidence>
<keyword evidence="3" id="KW-1185">Reference proteome</keyword>
<dbReference type="GO" id="GO:0016740">
    <property type="term" value="F:transferase activity"/>
    <property type="evidence" value="ECO:0007669"/>
    <property type="project" value="UniProtKB-KW"/>
</dbReference>
<dbReference type="SUPFAM" id="SSF75304">
    <property type="entry name" value="Amidase signature (AS) enzymes"/>
    <property type="match status" value="1"/>
</dbReference>
<dbReference type="Gene3D" id="3.90.1300.10">
    <property type="entry name" value="Amidase signature (AS) domain"/>
    <property type="match status" value="1"/>
</dbReference>
<keyword evidence="2" id="KW-0808">Transferase</keyword>
<name>A0A0N1P2H1_9EURO</name>
<proteinExistence type="predicted"/>
<dbReference type="OrthoDB" id="566138at2759"/>
<dbReference type="GeneID" id="28740950"/>